<evidence type="ECO:0000313" key="7">
    <source>
        <dbReference type="Proteomes" id="UP000194137"/>
    </source>
</evidence>
<dbReference type="Pfam" id="PF07690">
    <property type="entry name" value="MFS_1"/>
    <property type="match status" value="1"/>
</dbReference>
<dbReference type="OrthoDB" id="7930524at2"/>
<evidence type="ECO:0000256" key="3">
    <source>
        <dbReference type="ARBA" id="ARBA00022692"/>
    </source>
</evidence>
<evidence type="ECO:0000256" key="5">
    <source>
        <dbReference type="ARBA" id="ARBA00023136"/>
    </source>
</evidence>
<dbReference type="InterPro" id="IPR036259">
    <property type="entry name" value="MFS_trans_sf"/>
</dbReference>
<dbReference type="GO" id="GO:0005886">
    <property type="term" value="C:plasma membrane"/>
    <property type="evidence" value="ECO:0007669"/>
    <property type="project" value="UniProtKB-SubCell"/>
</dbReference>
<accession>A0A1W6ZX05</accession>
<organism evidence="6 7">
    <name type="scientific">Pseudorhodoplanes sinuspersici</name>
    <dbReference type="NCBI Taxonomy" id="1235591"/>
    <lineage>
        <taxon>Bacteria</taxon>
        <taxon>Pseudomonadati</taxon>
        <taxon>Pseudomonadota</taxon>
        <taxon>Alphaproteobacteria</taxon>
        <taxon>Hyphomicrobiales</taxon>
        <taxon>Pseudorhodoplanes</taxon>
    </lineage>
</organism>
<dbReference type="EMBL" id="CP021112">
    <property type="protein sequence ID" value="ARQ01671.1"/>
    <property type="molecule type" value="Genomic_DNA"/>
</dbReference>
<gene>
    <name evidence="6" type="ORF">CAK95_23110</name>
</gene>
<dbReference type="InterPro" id="IPR001958">
    <property type="entry name" value="Tet-R_TetA/multi-R_MdtG-like"/>
</dbReference>
<dbReference type="SUPFAM" id="SSF103473">
    <property type="entry name" value="MFS general substrate transporter"/>
    <property type="match status" value="1"/>
</dbReference>
<dbReference type="CDD" id="cd17324">
    <property type="entry name" value="MFS_NepI_like"/>
    <property type="match status" value="1"/>
</dbReference>
<keyword evidence="4" id="KW-1133">Transmembrane helix</keyword>
<dbReference type="GO" id="GO:0022857">
    <property type="term" value="F:transmembrane transporter activity"/>
    <property type="evidence" value="ECO:0007669"/>
    <property type="project" value="InterPro"/>
</dbReference>
<dbReference type="PANTHER" id="PTHR43124">
    <property type="entry name" value="PURINE EFFLUX PUMP PBUE"/>
    <property type="match status" value="1"/>
</dbReference>
<dbReference type="PROSITE" id="PS50850">
    <property type="entry name" value="MFS"/>
    <property type="match status" value="1"/>
</dbReference>
<evidence type="ECO:0000256" key="1">
    <source>
        <dbReference type="ARBA" id="ARBA00004651"/>
    </source>
</evidence>
<evidence type="ECO:0000256" key="2">
    <source>
        <dbReference type="ARBA" id="ARBA00022475"/>
    </source>
</evidence>
<name>A0A1W6ZX05_9HYPH</name>
<evidence type="ECO:0000256" key="4">
    <source>
        <dbReference type="ARBA" id="ARBA00022989"/>
    </source>
</evidence>
<dbReference type="InterPro" id="IPR011701">
    <property type="entry name" value="MFS"/>
</dbReference>
<keyword evidence="3" id="KW-0812">Transmembrane</keyword>
<proteinExistence type="predicted"/>
<dbReference type="PANTHER" id="PTHR43124:SF3">
    <property type="entry name" value="CHLORAMPHENICOL EFFLUX PUMP RV0191"/>
    <property type="match status" value="1"/>
</dbReference>
<dbReference type="STRING" id="1235591.CAK95_23110"/>
<dbReference type="RefSeq" id="WP_086090062.1">
    <property type="nucleotide sequence ID" value="NZ_CP021112.1"/>
</dbReference>
<dbReference type="AlphaFoldDB" id="A0A1W6ZX05"/>
<keyword evidence="2" id="KW-1003">Cell membrane</keyword>
<reference evidence="6 7" key="1">
    <citation type="submission" date="2017-05" db="EMBL/GenBank/DDBJ databases">
        <title>Full genome sequence of Pseudorhodoplanes sinuspersici.</title>
        <authorList>
            <person name="Dastgheib S.M.M."/>
            <person name="Shavandi M."/>
            <person name="Tirandaz H."/>
        </authorList>
    </citation>
    <scope>NUCLEOTIDE SEQUENCE [LARGE SCALE GENOMIC DNA]</scope>
    <source>
        <strain evidence="6 7">RIPI110</strain>
    </source>
</reference>
<keyword evidence="5" id="KW-0472">Membrane</keyword>
<sequence>MNNRELAVIALLVFVTSLFTRSVDPVIPQIADGLLVNVGTAALLSTAFALPYAIVQPVLGALADMMSKTRLMSICLVLLVLSAVVSALAPNFTVLAISRVAAGIASGGIFPTSLALAGDRIPVAQRQVAIGRLLAATMTGNLLGASLAGVVGDLAGWRAVFVVVGSMGALCIVAIVIGFRSSPPETTKGFDLSTLGPNYRAIFGNPLAKYCFGAVFIEALVVFGIFPHMAALLHEAGESRASIAGIVLAGFGIGAVIYTFCVGWLLSLLGERKMMIGGGLIMAAFCLILTWRLPWPLEFANFAMLGFGFYWLHGCIQVYATELAPTARGSTMALHSAAFFLGQAVGPVVYGLGFSRVGTTPMLVGGAIIIAAVGYICARRLYHPKPKT</sequence>
<dbReference type="InterPro" id="IPR050189">
    <property type="entry name" value="MFS_Efflux_Transporters"/>
</dbReference>
<dbReference type="KEGG" id="psin:CAK95_23110"/>
<protein>
    <submittedName>
        <fullName evidence="6">Uncharacterized protein</fullName>
    </submittedName>
</protein>
<keyword evidence="7" id="KW-1185">Reference proteome</keyword>
<dbReference type="InterPro" id="IPR020846">
    <property type="entry name" value="MFS_dom"/>
</dbReference>
<comment type="subcellular location">
    <subcellularLocation>
        <location evidence="1">Cell membrane</location>
        <topology evidence="1">Multi-pass membrane protein</topology>
    </subcellularLocation>
</comment>
<dbReference type="Proteomes" id="UP000194137">
    <property type="component" value="Chromosome"/>
</dbReference>
<dbReference type="PRINTS" id="PR01035">
    <property type="entry name" value="TCRTETA"/>
</dbReference>
<evidence type="ECO:0000313" key="6">
    <source>
        <dbReference type="EMBL" id="ARQ01671.1"/>
    </source>
</evidence>
<dbReference type="Gene3D" id="1.20.1250.20">
    <property type="entry name" value="MFS general substrate transporter like domains"/>
    <property type="match status" value="1"/>
</dbReference>